<keyword evidence="9" id="KW-1185">Reference proteome</keyword>
<dbReference type="GO" id="GO:0016787">
    <property type="term" value="F:hydrolase activity"/>
    <property type="evidence" value="ECO:0007669"/>
    <property type="project" value="UniProtKB-KW"/>
</dbReference>
<keyword evidence="6" id="KW-0472">Membrane</keyword>
<dbReference type="PROSITE" id="PS00127">
    <property type="entry name" value="RNASE_PANCREATIC"/>
    <property type="match status" value="1"/>
</dbReference>
<reference evidence="8" key="2">
    <citation type="submission" date="2025-09" db="UniProtKB">
        <authorList>
            <consortium name="Ensembl"/>
        </authorList>
    </citation>
    <scope>IDENTIFICATION</scope>
</reference>
<dbReference type="Pfam" id="PF00074">
    <property type="entry name" value="RnaseA"/>
    <property type="match status" value="1"/>
</dbReference>
<protein>
    <recommendedName>
        <fullName evidence="7">Ribonuclease A-domain domain-containing protein</fullName>
    </recommendedName>
</protein>
<keyword evidence="6" id="KW-1133">Transmembrane helix</keyword>
<keyword evidence="4 5" id="KW-0378">Hydrolase</keyword>
<dbReference type="Proteomes" id="UP000694568">
    <property type="component" value="Unplaced"/>
</dbReference>
<dbReference type="AlphaFoldDB" id="A0A8D0D6P5"/>
<dbReference type="Gene3D" id="3.10.130.10">
    <property type="entry name" value="Ribonuclease A-like domain"/>
    <property type="match status" value="1"/>
</dbReference>
<dbReference type="InterPro" id="IPR023412">
    <property type="entry name" value="RNaseA_domain"/>
</dbReference>
<dbReference type="SMART" id="SM00092">
    <property type="entry name" value="RNAse_Pc"/>
    <property type="match status" value="1"/>
</dbReference>
<dbReference type="GO" id="GO:0004519">
    <property type="term" value="F:endonuclease activity"/>
    <property type="evidence" value="ECO:0007669"/>
    <property type="project" value="UniProtKB-KW"/>
</dbReference>
<evidence type="ECO:0000256" key="6">
    <source>
        <dbReference type="SAM" id="Phobius"/>
    </source>
</evidence>
<feature type="domain" description="Ribonuclease A-domain" evidence="7">
    <location>
        <begin position="33"/>
        <end position="137"/>
    </location>
</feature>
<reference evidence="8" key="1">
    <citation type="submission" date="2025-08" db="UniProtKB">
        <authorList>
            <consortium name="Ensembl"/>
        </authorList>
    </citation>
    <scope>IDENTIFICATION</scope>
</reference>
<evidence type="ECO:0000259" key="7">
    <source>
        <dbReference type="SMART" id="SM00092"/>
    </source>
</evidence>
<organism evidence="8 9">
    <name type="scientific">Sander lucioperca</name>
    <name type="common">Pike-perch</name>
    <name type="synonym">Perca lucioperca</name>
    <dbReference type="NCBI Taxonomy" id="283035"/>
    <lineage>
        <taxon>Eukaryota</taxon>
        <taxon>Metazoa</taxon>
        <taxon>Chordata</taxon>
        <taxon>Craniata</taxon>
        <taxon>Vertebrata</taxon>
        <taxon>Euteleostomi</taxon>
        <taxon>Actinopterygii</taxon>
        <taxon>Neopterygii</taxon>
        <taxon>Teleostei</taxon>
        <taxon>Neoteleostei</taxon>
        <taxon>Acanthomorphata</taxon>
        <taxon>Eupercaria</taxon>
        <taxon>Perciformes</taxon>
        <taxon>Percoidei</taxon>
        <taxon>Percidae</taxon>
        <taxon>Luciopercinae</taxon>
        <taxon>Sander</taxon>
    </lineage>
</organism>
<sequence length="143" mass="15726">MCVCVPVCVCMCVSISIFAGVLLISAALMFLGPETADATFANRHINPGMTPGQCTDVMNRRNIRDGNKCKPLNTFIDGSLEEVSANCGNGRNKFDVILCNLTKETRNRCIYDGAEYYGIPVVKCDANNNPYHLDRVIYTIPPQ</sequence>
<evidence type="ECO:0000256" key="1">
    <source>
        <dbReference type="ARBA" id="ARBA00005600"/>
    </source>
</evidence>
<dbReference type="GO" id="GO:0004540">
    <property type="term" value="F:RNA nuclease activity"/>
    <property type="evidence" value="ECO:0007669"/>
    <property type="project" value="TreeGrafter"/>
</dbReference>
<keyword evidence="2 5" id="KW-0540">Nuclease</keyword>
<evidence type="ECO:0000256" key="2">
    <source>
        <dbReference type="ARBA" id="ARBA00022722"/>
    </source>
</evidence>
<evidence type="ECO:0000256" key="5">
    <source>
        <dbReference type="RuleBase" id="RU000651"/>
    </source>
</evidence>
<proteinExistence type="inferred from homology"/>
<dbReference type="PANTHER" id="PTHR11437">
    <property type="entry name" value="RIBONUCLEASE"/>
    <property type="match status" value="1"/>
</dbReference>
<evidence type="ECO:0000256" key="3">
    <source>
        <dbReference type="ARBA" id="ARBA00022759"/>
    </source>
</evidence>
<evidence type="ECO:0000256" key="4">
    <source>
        <dbReference type="ARBA" id="ARBA00022801"/>
    </source>
</evidence>
<accession>A0A8D0D6P5</accession>
<dbReference type="InterPro" id="IPR023411">
    <property type="entry name" value="RNaseA_AS"/>
</dbReference>
<dbReference type="GO" id="GO:0003676">
    <property type="term" value="F:nucleic acid binding"/>
    <property type="evidence" value="ECO:0007669"/>
    <property type="project" value="InterPro"/>
</dbReference>
<dbReference type="InterPro" id="IPR036816">
    <property type="entry name" value="RNaseA-like_dom_sf"/>
</dbReference>
<keyword evidence="6" id="KW-0812">Transmembrane</keyword>
<dbReference type="SUPFAM" id="SSF54076">
    <property type="entry name" value="RNase A-like"/>
    <property type="match status" value="1"/>
</dbReference>
<evidence type="ECO:0000313" key="9">
    <source>
        <dbReference type="Proteomes" id="UP000694568"/>
    </source>
</evidence>
<dbReference type="InterPro" id="IPR001427">
    <property type="entry name" value="RNaseA"/>
</dbReference>
<evidence type="ECO:0000313" key="8">
    <source>
        <dbReference type="Ensembl" id="ENSSLUP00000042704.1"/>
    </source>
</evidence>
<dbReference type="GO" id="GO:0050830">
    <property type="term" value="P:defense response to Gram-positive bacterium"/>
    <property type="evidence" value="ECO:0007669"/>
    <property type="project" value="TreeGrafter"/>
</dbReference>
<dbReference type="Ensembl" id="ENSSLUT00000044070.1">
    <property type="protein sequence ID" value="ENSSLUP00000042704.1"/>
    <property type="gene ID" value="ENSSLUG00000018987.1"/>
</dbReference>
<name>A0A8D0D6P5_SANLU</name>
<keyword evidence="3 5" id="KW-0255">Endonuclease</keyword>
<feature type="transmembrane region" description="Helical" evidence="6">
    <location>
        <begin position="7"/>
        <end position="31"/>
    </location>
</feature>
<comment type="similarity">
    <text evidence="1 5">Belongs to the pancreatic ribonuclease family.</text>
</comment>
<dbReference type="GeneTree" id="ENSGT01100000263801"/>